<dbReference type="SUPFAM" id="SSF55073">
    <property type="entry name" value="Nucleotide cyclase"/>
    <property type="match status" value="1"/>
</dbReference>
<evidence type="ECO:0000313" key="6">
    <source>
        <dbReference type="EMBL" id="GAA5177653.1"/>
    </source>
</evidence>
<dbReference type="CDD" id="cd01948">
    <property type="entry name" value="EAL"/>
    <property type="match status" value="1"/>
</dbReference>
<dbReference type="CDD" id="cd01949">
    <property type="entry name" value="GGDEF"/>
    <property type="match status" value="1"/>
</dbReference>
<sequence>MARIGSGLVAGSGRDRFVDAWTRAVAGTSYVPIGPAELNHLLCGLTDQLFAALSGRPFSPDPARQVGAALVSAHFLNPEALSRTVALLGTHLADCAGAAGATPTVLASADETRPPPGVDDQGADGEGAAGAADRIAGLQGALASGYSWALRRRTLDDQERAWEALTSAQAQAEARFRAVFASTAIGIGIADVSGRILEANQALADLLGYSIDELRRLTVRDLSHPDDEPASWNGHQQVIGGEVEFLRRNRRYRRRDGGTVYTEMTLSLLRDRDGQPRYAVAMIQDVTDRQRLHARLRHEARHDPLTGLPNRRLFLERLNELFDGADPERRIGLCYLDLDEFKVVNDTLGHDLGDRLLAAIAGRLEAEVSRLGHLVARIGGDEFVVLIPDSTGTEQVVAVARGVLRALEEPIRVGDQELNVGASVGVVERAVGASDVEDMMKAADTTLFWAKSAGGRRWALFDADRHAREVTRYTLSTTMPAALTRGEFVVEYQPLFRLSDQALVGVEALVRWNHPAFGRLLPDQFIEVAEASGLIVPLGRWVLAEACRQARRWQTDRGRDLVVSVNLAVRQMHQPDLAGTVREVLAETGLESRLLQLELTESAVMETAGEPMRVLGALAAMGIRIAIDDFGTGYSNFAYLCDLPVHTLKLAARFVEGLGERPADPARDRIVAALVGLAHGLGLSATAEGVETVEQAARLRELGCDCGQGWLFGRPVPPDEIDRMLRVGVPVADAAQHPAAGLRGAHESTVAAP</sequence>
<feature type="domain" description="EAL" evidence="4">
    <location>
        <begin position="472"/>
        <end position="729"/>
    </location>
</feature>
<dbReference type="Proteomes" id="UP001501570">
    <property type="component" value="Unassembled WGS sequence"/>
</dbReference>
<dbReference type="EMBL" id="BAABJQ010000001">
    <property type="protein sequence ID" value="GAA5177653.1"/>
    <property type="molecule type" value="Genomic_DNA"/>
</dbReference>
<dbReference type="SMART" id="SM00267">
    <property type="entry name" value="GGDEF"/>
    <property type="match status" value="1"/>
</dbReference>
<evidence type="ECO:0000313" key="7">
    <source>
        <dbReference type="Proteomes" id="UP001501570"/>
    </source>
</evidence>
<name>A0ABP9RH22_9ACTN</name>
<dbReference type="PROSITE" id="PS50887">
    <property type="entry name" value="GGDEF"/>
    <property type="match status" value="1"/>
</dbReference>
<dbReference type="SMART" id="SM00091">
    <property type="entry name" value="PAS"/>
    <property type="match status" value="1"/>
</dbReference>
<dbReference type="Gene3D" id="3.30.450.20">
    <property type="entry name" value="PAS domain"/>
    <property type="match status" value="1"/>
</dbReference>
<dbReference type="InterPro" id="IPR000700">
    <property type="entry name" value="PAS-assoc_C"/>
</dbReference>
<dbReference type="Pfam" id="PF00989">
    <property type="entry name" value="PAS"/>
    <property type="match status" value="1"/>
</dbReference>
<dbReference type="PROSITE" id="PS50112">
    <property type="entry name" value="PAS"/>
    <property type="match status" value="1"/>
</dbReference>
<organism evidence="6 7">
    <name type="scientific">Rugosimonospora acidiphila</name>
    <dbReference type="NCBI Taxonomy" id="556531"/>
    <lineage>
        <taxon>Bacteria</taxon>
        <taxon>Bacillati</taxon>
        <taxon>Actinomycetota</taxon>
        <taxon>Actinomycetes</taxon>
        <taxon>Micromonosporales</taxon>
        <taxon>Micromonosporaceae</taxon>
        <taxon>Rugosimonospora</taxon>
    </lineage>
</organism>
<dbReference type="PROSITE" id="PS50883">
    <property type="entry name" value="EAL"/>
    <property type="match status" value="1"/>
</dbReference>
<accession>A0ABP9RH22</accession>
<dbReference type="Pfam" id="PF00990">
    <property type="entry name" value="GGDEF"/>
    <property type="match status" value="1"/>
</dbReference>
<dbReference type="InterPro" id="IPR001633">
    <property type="entry name" value="EAL_dom"/>
</dbReference>
<keyword evidence="7" id="KW-1185">Reference proteome</keyword>
<feature type="domain" description="PAC" evidence="3">
    <location>
        <begin position="246"/>
        <end position="298"/>
    </location>
</feature>
<dbReference type="InterPro" id="IPR052155">
    <property type="entry name" value="Biofilm_reg_signaling"/>
</dbReference>
<dbReference type="InterPro" id="IPR035919">
    <property type="entry name" value="EAL_sf"/>
</dbReference>
<dbReference type="InterPro" id="IPR043128">
    <property type="entry name" value="Rev_trsase/Diguanyl_cyclase"/>
</dbReference>
<evidence type="ECO:0000259" key="4">
    <source>
        <dbReference type="PROSITE" id="PS50883"/>
    </source>
</evidence>
<proteinExistence type="predicted"/>
<reference evidence="7" key="1">
    <citation type="journal article" date="2019" name="Int. J. Syst. Evol. Microbiol.">
        <title>The Global Catalogue of Microorganisms (GCM) 10K type strain sequencing project: providing services to taxonomists for standard genome sequencing and annotation.</title>
        <authorList>
            <consortium name="The Broad Institute Genomics Platform"/>
            <consortium name="The Broad Institute Genome Sequencing Center for Infectious Disease"/>
            <person name="Wu L."/>
            <person name="Ma J."/>
        </authorList>
    </citation>
    <scope>NUCLEOTIDE SEQUENCE [LARGE SCALE GENOMIC DNA]</scope>
    <source>
        <strain evidence="7">JCM 18304</strain>
    </source>
</reference>
<dbReference type="SUPFAM" id="SSF141868">
    <property type="entry name" value="EAL domain-like"/>
    <property type="match status" value="1"/>
</dbReference>
<dbReference type="RefSeq" id="WP_345625255.1">
    <property type="nucleotide sequence ID" value="NZ_BAABJQ010000001.1"/>
</dbReference>
<dbReference type="NCBIfam" id="TIGR00254">
    <property type="entry name" value="GGDEF"/>
    <property type="match status" value="1"/>
</dbReference>
<evidence type="ECO:0000259" key="3">
    <source>
        <dbReference type="PROSITE" id="PS50113"/>
    </source>
</evidence>
<evidence type="ECO:0000259" key="5">
    <source>
        <dbReference type="PROSITE" id="PS50887"/>
    </source>
</evidence>
<dbReference type="SMART" id="SM00086">
    <property type="entry name" value="PAC"/>
    <property type="match status" value="1"/>
</dbReference>
<dbReference type="NCBIfam" id="TIGR00229">
    <property type="entry name" value="sensory_box"/>
    <property type="match status" value="1"/>
</dbReference>
<dbReference type="InterPro" id="IPR001610">
    <property type="entry name" value="PAC"/>
</dbReference>
<gene>
    <name evidence="6" type="primary">rmdA</name>
    <name evidence="6" type="ORF">GCM10023322_02850</name>
</gene>
<feature type="domain" description="PAS" evidence="2">
    <location>
        <begin position="172"/>
        <end position="242"/>
    </location>
</feature>
<dbReference type="InterPro" id="IPR035965">
    <property type="entry name" value="PAS-like_dom_sf"/>
</dbReference>
<evidence type="ECO:0000256" key="1">
    <source>
        <dbReference type="SAM" id="MobiDB-lite"/>
    </source>
</evidence>
<dbReference type="Pfam" id="PF00563">
    <property type="entry name" value="EAL"/>
    <property type="match status" value="1"/>
</dbReference>
<dbReference type="InterPro" id="IPR000160">
    <property type="entry name" value="GGDEF_dom"/>
</dbReference>
<dbReference type="SUPFAM" id="SSF55785">
    <property type="entry name" value="PYP-like sensor domain (PAS domain)"/>
    <property type="match status" value="1"/>
</dbReference>
<dbReference type="InterPro" id="IPR029787">
    <property type="entry name" value="Nucleotide_cyclase"/>
</dbReference>
<feature type="region of interest" description="Disordered" evidence="1">
    <location>
        <begin position="107"/>
        <end position="128"/>
    </location>
</feature>
<dbReference type="SMART" id="SM00052">
    <property type="entry name" value="EAL"/>
    <property type="match status" value="1"/>
</dbReference>
<comment type="caution">
    <text evidence="6">The sequence shown here is derived from an EMBL/GenBank/DDBJ whole genome shotgun (WGS) entry which is preliminary data.</text>
</comment>
<dbReference type="PROSITE" id="PS50113">
    <property type="entry name" value="PAC"/>
    <property type="match status" value="1"/>
</dbReference>
<evidence type="ECO:0000259" key="2">
    <source>
        <dbReference type="PROSITE" id="PS50112"/>
    </source>
</evidence>
<dbReference type="CDD" id="cd00130">
    <property type="entry name" value="PAS"/>
    <property type="match status" value="1"/>
</dbReference>
<dbReference type="PANTHER" id="PTHR44757:SF2">
    <property type="entry name" value="BIOFILM ARCHITECTURE MAINTENANCE PROTEIN MBAA"/>
    <property type="match status" value="1"/>
</dbReference>
<dbReference type="InterPro" id="IPR013767">
    <property type="entry name" value="PAS_fold"/>
</dbReference>
<dbReference type="Gene3D" id="3.30.70.270">
    <property type="match status" value="1"/>
</dbReference>
<dbReference type="Gene3D" id="3.20.20.450">
    <property type="entry name" value="EAL domain"/>
    <property type="match status" value="1"/>
</dbReference>
<feature type="domain" description="GGDEF" evidence="5">
    <location>
        <begin position="329"/>
        <end position="463"/>
    </location>
</feature>
<protein>
    <submittedName>
        <fullName evidence="6">Cyclic Di-GMP phosphodiesterase RmdA</fullName>
    </submittedName>
</protein>
<dbReference type="InterPro" id="IPR000014">
    <property type="entry name" value="PAS"/>
</dbReference>
<dbReference type="PANTHER" id="PTHR44757">
    <property type="entry name" value="DIGUANYLATE CYCLASE DGCP"/>
    <property type="match status" value="1"/>
</dbReference>